<accession>A0A0W0SWI6</accession>
<protein>
    <submittedName>
        <fullName evidence="1">Uncharacterized protein</fullName>
    </submittedName>
</protein>
<dbReference type="EMBL" id="LNXY01000020">
    <property type="protein sequence ID" value="KTC87722.1"/>
    <property type="molecule type" value="Genomic_DNA"/>
</dbReference>
<evidence type="ECO:0000313" key="2">
    <source>
        <dbReference type="Proteomes" id="UP000054736"/>
    </source>
</evidence>
<proteinExistence type="predicted"/>
<dbReference type="OrthoDB" id="5647017at2"/>
<evidence type="ECO:0000313" key="1">
    <source>
        <dbReference type="EMBL" id="KTC87722.1"/>
    </source>
</evidence>
<reference evidence="1 2" key="1">
    <citation type="submission" date="2015-11" db="EMBL/GenBank/DDBJ databases">
        <title>Genomic analysis of 38 Legionella species identifies large and diverse effector repertoires.</title>
        <authorList>
            <person name="Burstein D."/>
            <person name="Amaro F."/>
            <person name="Zusman T."/>
            <person name="Lifshitz Z."/>
            <person name="Cohen O."/>
            <person name="Gilbert J.A."/>
            <person name="Pupko T."/>
            <person name="Shuman H.A."/>
            <person name="Segal G."/>
        </authorList>
    </citation>
    <scope>NUCLEOTIDE SEQUENCE [LARGE SCALE GENOMIC DNA]</scope>
    <source>
        <strain evidence="1 2">ATCC 700990</strain>
    </source>
</reference>
<keyword evidence="2" id="KW-1185">Reference proteome</keyword>
<dbReference type="PATRIC" id="fig|1212489.4.peg.1412"/>
<dbReference type="Proteomes" id="UP000054736">
    <property type="component" value="Unassembled WGS sequence"/>
</dbReference>
<dbReference type="RefSeq" id="WP_058495638.1">
    <property type="nucleotide sequence ID" value="NZ_CAAAIU010000002.1"/>
</dbReference>
<dbReference type="STRING" id="1212489.Ldro_1341"/>
<gene>
    <name evidence="1" type="ORF">Ldro_1341</name>
</gene>
<dbReference type="AlphaFoldDB" id="A0A0W0SWI6"/>
<comment type="caution">
    <text evidence="1">The sequence shown here is derived from an EMBL/GenBank/DDBJ whole genome shotgun (WGS) entry which is preliminary data.</text>
</comment>
<name>A0A0W0SWI6_9GAMM</name>
<sequence>MNKSWPTRDKDMSTAQRIMEEYATEQETDSLGLFELVVNQEEKRMDYRLSSWVVMLADHFKALYGATRGDFITRQVISYCITKGEILH</sequence>
<organism evidence="1 2">
    <name type="scientific">Legionella drozanskii LLAP-1</name>
    <dbReference type="NCBI Taxonomy" id="1212489"/>
    <lineage>
        <taxon>Bacteria</taxon>
        <taxon>Pseudomonadati</taxon>
        <taxon>Pseudomonadota</taxon>
        <taxon>Gammaproteobacteria</taxon>
        <taxon>Legionellales</taxon>
        <taxon>Legionellaceae</taxon>
        <taxon>Legionella</taxon>
    </lineage>
</organism>